<protein>
    <submittedName>
        <fullName evidence="2">Serine protease trypsin-like protein</fullName>
    </submittedName>
</protein>
<reference evidence="3" key="1">
    <citation type="submission" date="2017-03" db="EMBL/GenBank/DDBJ databases">
        <title>Phytopthora megakarya and P. palmivora, two closely related causual agents of cacao black pod achieved similar genome size and gene model numbers by different mechanisms.</title>
        <authorList>
            <person name="Ali S."/>
            <person name="Shao J."/>
            <person name="Larry D.J."/>
            <person name="Kronmiller B."/>
            <person name="Shen D."/>
            <person name="Strem M.D."/>
            <person name="Melnick R.L."/>
            <person name="Guiltinan M.J."/>
            <person name="Tyler B.M."/>
            <person name="Meinhardt L.W."/>
            <person name="Bailey B.A."/>
        </authorList>
    </citation>
    <scope>NUCLEOTIDE SEQUENCE [LARGE SCALE GENOMIC DNA]</scope>
    <source>
        <strain evidence="3">zdho120</strain>
    </source>
</reference>
<keyword evidence="3" id="KW-1185">Reference proteome</keyword>
<dbReference type="SUPFAM" id="SSF50494">
    <property type="entry name" value="Trypsin-like serine proteases"/>
    <property type="match status" value="1"/>
</dbReference>
<proteinExistence type="predicted"/>
<dbReference type="Proteomes" id="UP000198211">
    <property type="component" value="Unassembled WGS sequence"/>
</dbReference>
<dbReference type="GO" id="GO:0006508">
    <property type="term" value="P:proteolysis"/>
    <property type="evidence" value="ECO:0007669"/>
    <property type="project" value="UniProtKB-KW"/>
</dbReference>
<dbReference type="InterPro" id="IPR043504">
    <property type="entry name" value="Peptidase_S1_PA_chymotrypsin"/>
</dbReference>
<dbReference type="Gene3D" id="2.40.10.10">
    <property type="entry name" value="Trypsin-like serine proteases"/>
    <property type="match status" value="1"/>
</dbReference>
<comment type="caution">
    <text evidence="2">The sequence shown here is derived from an EMBL/GenBank/DDBJ whole genome shotgun (WGS) entry which is preliminary data.</text>
</comment>
<evidence type="ECO:0000313" key="2">
    <source>
        <dbReference type="EMBL" id="OWZ09316.1"/>
    </source>
</evidence>
<keyword evidence="2" id="KW-0645">Protease</keyword>
<sequence length="61" mass="6478">MASVPNVAAYEGHVECELIVGGKIVPCGTKIYVAGLRVDRDSKHFCGGTFITPTHVHTASH</sequence>
<dbReference type="GO" id="GO:0008233">
    <property type="term" value="F:peptidase activity"/>
    <property type="evidence" value="ECO:0007669"/>
    <property type="project" value="UniProtKB-KW"/>
</dbReference>
<gene>
    <name evidence="2" type="ORF">PHMEG_00018002</name>
</gene>
<dbReference type="InterPro" id="IPR009003">
    <property type="entry name" value="Peptidase_S1_PA"/>
</dbReference>
<keyword evidence="2" id="KW-0378">Hydrolase</keyword>
<evidence type="ECO:0000256" key="1">
    <source>
        <dbReference type="ARBA" id="ARBA00023026"/>
    </source>
</evidence>
<organism evidence="2 3">
    <name type="scientific">Phytophthora megakarya</name>
    <dbReference type="NCBI Taxonomy" id="4795"/>
    <lineage>
        <taxon>Eukaryota</taxon>
        <taxon>Sar</taxon>
        <taxon>Stramenopiles</taxon>
        <taxon>Oomycota</taxon>
        <taxon>Peronosporomycetes</taxon>
        <taxon>Peronosporales</taxon>
        <taxon>Peronosporaceae</taxon>
        <taxon>Phytophthora</taxon>
    </lineage>
</organism>
<name>A0A225VV49_9STRA</name>
<evidence type="ECO:0000313" key="3">
    <source>
        <dbReference type="Proteomes" id="UP000198211"/>
    </source>
</evidence>
<dbReference type="STRING" id="4795.A0A225VV49"/>
<dbReference type="AlphaFoldDB" id="A0A225VV49"/>
<accession>A0A225VV49</accession>
<dbReference type="EMBL" id="NBNE01002834">
    <property type="protein sequence ID" value="OWZ09316.1"/>
    <property type="molecule type" value="Genomic_DNA"/>
</dbReference>
<keyword evidence="1" id="KW-0843">Virulence</keyword>